<name>A0A117UW67_9SPHN</name>
<feature type="region of interest" description="Disordered" evidence="1">
    <location>
        <begin position="44"/>
        <end position="66"/>
    </location>
</feature>
<comment type="caution">
    <text evidence="2">The sequence shown here is derived from an EMBL/GenBank/DDBJ whole genome shotgun (WGS) entry which is preliminary data.</text>
</comment>
<evidence type="ECO:0000313" key="3">
    <source>
        <dbReference type="Proteomes" id="UP000058012"/>
    </source>
</evidence>
<evidence type="ECO:0000256" key="1">
    <source>
        <dbReference type="SAM" id="MobiDB-lite"/>
    </source>
</evidence>
<dbReference type="EMBL" id="LLZS01000005">
    <property type="protein sequence ID" value="KUR71967.1"/>
    <property type="molecule type" value="Genomic_DNA"/>
</dbReference>
<dbReference type="OrthoDB" id="321999at2"/>
<dbReference type="RefSeq" id="WP_067908184.1">
    <property type="nucleotide sequence ID" value="NZ_KQ954244.1"/>
</dbReference>
<feature type="compositionally biased region" description="Polar residues" evidence="1">
    <location>
        <begin position="44"/>
        <end position="65"/>
    </location>
</feature>
<evidence type="ECO:0000313" key="2">
    <source>
        <dbReference type="EMBL" id="KUR71967.1"/>
    </source>
</evidence>
<dbReference type="STRING" id="1117702.AQZ52_07945"/>
<proteinExistence type="predicted"/>
<organism evidence="2 3">
    <name type="scientific">Novosphingobium fuchskuhlense</name>
    <dbReference type="NCBI Taxonomy" id="1117702"/>
    <lineage>
        <taxon>Bacteria</taxon>
        <taxon>Pseudomonadati</taxon>
        <taxon>Pseudomonadota</taxon>
        <taxon>Alphaproteobacteria</taxon>
        <taxon>Sphingomonadales</taxon>
        <taxon>Sphingomonadaceae</taxon>
        <taxon>Novosphingobium</taxon>
    </lineage>
</organism>
<reference evidence="2 3" key="1">
    <citation type="submission" date="2015-10" db="EMBL/GenBank/DDBJ databases">
        <title>Draft genome sequence of Novosphingobium fuchskuhlense DSM 25065 isolated from a surface water sample of the southwest basin of Lake Grosse Fuchskuhle.</title>
        <authorList>
            <person name="Ruckert C."/>
            <person name="Winkler A."/>
            <person name="Glaeser J."/>
            <person name="Grossart H.-P."/>
            <person name="Kalinowski J."/>
            <person name="Glaeser S."/>
        </authorList>
    </citation>
    <scope>NUCLEOTIDE SEQUENCE [LARGE SCALE GENOMIC DNA]</scope>
    <source>
        <strain evidence="2 3">FNE08-7</strain>
    </source>
</reference>
<gene>
    <name evidence="2" type="ORF">AQZ52_07945</name>
</gene>
<dbReference type="Proteomes" id="UP000058012">
    <property type="component" value="Unassembled WGS sequence"/>
</dbReference>
<accession>A0A117UW67</accession>
<keyword evidence="3" id="KW-1185">Reference proteome</keyword>
<dbReference type="AlphaFoldDB" id="A0A117UW67"/>
<sequence>MKRSSISSKEAFSFGGLQRTNGPRTAITLLLMCGALAPASARSNPDQEYQLQQMSAETAGQQSDKGQCAVSKEWSQARLQDYWPGEGRVQSMGGLGYLGRTSASQAADIAEAKTQVERVERISGLEMNFELIVNTSMPAAAEIINGRRVILFDPGFMAQVADHICQDWGAMSILAHEVGHHLAGHTLRQSTEPWRDELEADEFSGFVLARLGASLAQTTSAAARILPEQATPTHPGRKDRVAAIMHGWQNAEAMVSAEMTNVQQTNGLVPMRQVRYQSGREMAGPQALALVARIILYGDPEDYYITQSGRIDAYDGHRRPVGSKGEPSDANFAWTLQTDVARFDVDYAGHVSIRLPSGTEQQVGVVVGLLPRTASGE</sequence>
<protein>
    <submittedName>
        <fullName evidence="2">Uncharacterized protein</fullName>
    </submittedName>
</protein>